<dbReference type="GO" id="GO:0022857">
    <property type="term" value="F:transmembrane transporter activity"/>
    <property type="evidence" value="ECO:0007669"/>
    <property type="project" value="InterPro"/>
</dbReference>
<feature type="domain" description="SSD" evidence="7">
    <location>
        <begin position="525"/>
        <end position="694"/>
    </location>
</feature>
<dbReference type="RefSeq" id="WP_007379950.1">
    <property type="nucleotide sequence ID" value="NZ_CM000951.1"/>
</dbReference>
<evidence type="ECO:0000256" key="2">
    <source>
        <dbReference type="ARBA" id="ARBA00022475"/>
    </source>
</evidence>
<dbReference type="PRINTS" id="PR00702">
    <property type="entry name" value="ACRIFLAVINRP"/>
</dbReference>
<sequence>MAGKLYALGRWAARRRRWVVAGWLLLLAVVGGLGITLHGNLSTQFSVPGIEAQRATDLLKKEFPEAAGADARVVFAAPPGATLLSGKEQAAIASSLHNAASVAGAISVSDPVTGQTMSADHTIGFADVQFAKAAGEVPKSATDALISAMGPARDAGLTVEYDGSAMDPTVSVSGPAEIIGIVVAFLVLALALGSLVAAGLPMVTAFVGVAIGVLGVEFVAGFVQMTETATTLALMIGLAVGIDYALFLVSRHREQLACQGDDELDVQDSIGHATATAGSAVAFAGLTVIIALAALSATGIPFLTVMGLAAAFTVLLAVLVSLTLVPAVLAFAGERLRPRAKQRRSRSARPDSAGAWGLAWARMITRRPVAALLVCLAALGTVALPVGHLRLGLPGSETQPVASTQHRGYDLLGQGLGPGYNATVTVAVDTARVPEAQRTALLDNLADTLRGDTGVAAVAPPVTNQAGTVSLLSVIPTTGPDDQATTDLVHRMRERDKQAVTQAGGVMYVTGTTATAIDVSAKLADALPLFIAIITILAIVLLTIAFRSLLVPLKAVLGFLLSTAASLGFAVWVFQDGNLTDAFGVAAAAPVVAFLPVLLVGVLFGLAMDYEVFLVSRMREHFEHTGDAREAVAHGVARSGRVVVAAALIMMVVFGGFIFTDDPVIKSIAFSLAFGVLFDAFVVRLTIVPAVMALLGHRAWWLPRWLDRVLPDVDIEGARLPAPTPTANTPATTPVRQLDHV</sequence>
<dbReference type="InterPro" id="IPR001036">
    <property type="entry name" value="Acrflvin-R"/>
</dbReference>
<evidence type="ECO:0000256" key="6">
    <source>
        <dbReference type="SAM" id="MobiDB-lite"/>
    </source>
</evidence>
<keyword evidence="3" id="KW-0812">Transmembrane</keyword>
<dbReference type="InterPro" id="IPR050545">
    <property type="entry name" value="Mycobact_MmpL"/>
</dbReference>
<keyword evidence="5" id="KW-0472">Membrane</keyword>
<evidence type="ECO:0000256" key="3">
    <source>
        <dbReference type="ARBA" id="ARBA00022692"/>
    </source>
</evidence>
<feature type="region of interest" description="Disordered" evidence="6">
    <location>
        <begin position="721"/>
        <end position="741"/>
    </location>
</feature>
<dbReference type="EMBL" id="CM000951">
    <property type="protein sequence ID" value="EDY60686.1"/>
    <property type="molecule type" value="Genomic_DNA"/>
</dbReference>
<keyword evidence="4" id="KW-1133">Transmembrane helix</keyword>
<keyword evidence="2" id="KW-1003">Cell membrane</keyword>
<evidence type="ECO:0000313" key="8">
    <source>
        <dbReference type="EMBL" id="EDY60686.1"/>
    </source>
</evidence>
<dbReference type="HOGENOM" id="CLU_005108_1_1_11"/>
<dbReference type="SUPFAM" id="SSF82866">
    <property type="entry name" value="Multidrug efflux transporter AcrB transmembrane domain"/>
    <property type="match status" value="2"/>
</dbReference>
<reference evidence="8" key="1">
    <citation type="submission" date="2009-10" db="EMBL/GenBank/DDBJ databases">
        <title>The genome sequence of Streptomyces sviceus strain ATCC 29083.</title>
        <authorList>
            <consortium name="The Broad Institute Genome Sequencing Platform"/>
            <consortium name="Broad Institute Microbial Sequencing Center"/>
            <person name="Fischbach M."/>
            <person name="Godfrey P."/>
            <person name="Ward D."/>
            <person name="Young S."/>
            <person name="Zeng Q."/>
            <person name="Koehrsen M."/>
            <person name="Alvarado L."/>
            <person name="Berlin A.M."/>
            <person name="Bochicchio J."/>
            <person name="Borenstein D."/>
            <person name="Chapman S.B."/>
            <person name="Chen Z."/>
            <person name="Engels R."/>
            <person name="Freedman E."/>
            <person name="Gellesch M."/>
            <person name="Goldberg J."/>
            <person name="Griggs A."/>
            <person name="Gujja S."/>
            <person name="Heilman E.R."/>
            <person name="Heiman D.I."/>
            <person name="Hepburn T.A."/>
            <person name="Howarth C."/>
            <person name="Jen D."/>
            <person name="Larson L."/>
            <person name="Lewis B."/>
            <person name="Mehta T."/>
            <person name="Park D."/>
            <person name="Pearson M."/>
            <person name="Richards J."/>
            <person name="Roberts A."/>
            <person name="Saif S."/>
            <person name="Shea T.D."/>
            <person name="Shenoy N."/>
            <person name="Sisk P."/>
            <person name="Stolte C."/>
            <person name="Sykes S.N."/>
            <person name="Thomson T."/>
            <person name="Walk T."/>
            <person name="White J."/>
            <person name="Yandava C."/>
            <person name="Straight P."/>
            <person name="Clardy J."/>
            <person name="Hung D."/>
            <person name="Kolter R."/>
            <person name="Mekalanos J."/>
            <person name="Walker S."/>
            <person name="Walsh C.T."/>
            <person name="Wieland-Brown L.C."/>
            <person name="Haas B."/>
            <person name="Nusbaum C."/>
            <person name="Birren B."/>
        </authorList>
    </citation>
    <scope>NUCLEOTIDE SEQUENCE [LARGE SCALE GENOMIC DNA]</scope>
    <source>
        <strain evidence="8">ATCC 29083</strain>
    </source>
</reference>
<evidence type="ECO:0000259" key="7">
    <source>
        <dbReference type="PROSITE" id="PS50156"/>
    </source>
</evidence>
<name>B5I6I1_STRX2</name>
<dbReference type="GO" id="GO:0005886">
    <property type="term" value="C:plasma membrane"/>
    <property type="evidence" value="ECO:0007669"/>
    <property type="project" value="UniProtKB-SubCell"/>
</dbReference>
<dbReference type="PROSITE" id="PS50156">
    <property type="entry name" value="SSD"/>
    <property type="match status" value="2"/>
</dbReference>
<evidence type="ECO:0000256" key="5">
    <source>
        <dbReference type="ARBA" id="ARBA00023136"/>
    </source>
</evidence>
<dbReference type="Proteomes" id="UP000002785">
    <property type="component" value="Chromosome"/>
</dbReference>
<dbReference type="Gene3D" id="1.20.1640.10">
    <property type="entry name" value="Multidrug efflux transporter AcrB transmembrane domain"/>
    <property type="match status" value="2"/>
</dbReference>
<dbReference type="InterPro" id="IPR004869">
    <property type="entry name" value="MMPL_dom"/>
</dbReference>
<feature type="domain" description="SSD" evidence="7">
    <location>
        <begin position="214"/>
        <end position="331"/>
    </location>
</feature>
<dbReference type="InterPro" id="IPR000731">
    <property type="entry name" value="SSD"/>
</dbReference>
<dbReference type="OrthoDB" id="7051771at2"/>
<feature type="compositionally biased region" description="Low complexity" evidence="6">
    <location>
        <begin position="725"/>
        <end position="734"/>
    </location>
</feature>
<organism evidence="8 9">
    <name type="scientific">Streptomyces sviceus (strain ATCC 29083 / DSM 924 / JCM 4929 / NBRC 13980 / NCIMB 11184 / NRRL 5439 / UC 5370)</name>
    <dbReference type="NCBI Taxonomy" id="463191"/>
    <lineage>
        <taxon>Bacteria</taxon>
        <taxon>Bacillati</taxon>
        <taxon>Actinomycetota</taxon>
        <taxon>Actinomycetes</taxon>
        <taxon>Kitasatosporales</taxon>
        <taxon>Streptomycetaceae</taxon>
        <taxon>Streptomyces</taxon>
    </lineage>
</organism>
<evidence type="ECO:0000313" key="9">
    <source>
        <dbReference type="Proteomes" id="UP000002785"/>
    </source>
</evidence>
<dbReference type="PANTHER" id="PTHR33406">
    <property type="entry name" value="MEMBRANE PROTEIN MJ1562-RELATED"/>
    <property type="match status" value="1"/>
</dbReference>
<gene>
    <name evidence="8" type="ORF">SSEG_07362</name>
</gene>
<protein>
    <submittedName>
        <fullName evidence="8">MMPL domain-containing protein</fullName>
    </submittedName>
</protein>
<accession>B5I6I1</accession>
<evidence type="ECO:0000256" key="4">
    <source>
        <dbReference type="ARBA" id="ARBA00022989"/>
    </source>
</evidence>
<dbReference type="Pfam" id="PF03176">
    <property type="entry name" value="MMPL"/>
    <property type="match status" value="2"/>
</dbReference>
<keyword evidence="9" id="KW-1185">Reference proteome</keyword>
<dbReference type="PANTHER" id="PTHR33406:SF13">
    <property type="entry name" value="MEMBRANE PROTEIN YDFJ"/>
    <property type="match status" value="1"/>
</dbReference>
<comment type="subcellular location">
    <subcellularLocation>
        <location evidence="1">Cell membrane</location>
        <topology evidence="1">Multi-pass membrane protein</topology>
    </subcellularLocation>
</comment>
<dbReference type="eggNOG" id="COG2409">
    <property type="taxonomic scope" value="Bacteria"/>
</dbReference>
<evidence type="ECO:0000256" key="1">
    <source>
        <dbReference type="ARBA" id="ARBA00004651"/>
    </source>
</evidence>
<dbReference type="AlphaFoldDB" id="B5I6I1"/>
<proteinExistence type="predicted"/>